<sequence>MVKSRLAFLLNQRLTLKQSRQAHAAILVNNLTNLESLLIHNIVNFASCYSFSLYQYVESILSHNRDPDAFSWGCTVRFLSRNGQFKDACVLYSKMCRQGFCPNSFAVTSVLRSCARNADRIGGSLVHAQVQKYGFCGCVYVQTGMLDFYCRVGEMDLARKVFEDMPEKNVVSWNSLLFGHLNVGDIDGGRKVFDEIPEKDVVSWNSMVSGYVKCGEMEKAVVLFRQMPRPNSASWNTLLSGYVDSRRIKLAREIFDAMPAKTCVSFMTMIAAYSKCGDVESARAIFNQCSERNVLVYNAMIACYAQNDCPSEAVELFYHMISPEGNVLPDKITFSSVLSACSHLGDLKVGARIQLQMEKLGIEKDDHLTTAMIDLYAKCGNVEEAYKLFDSLTRKDVVAYTAMILGCGMNGRASDAMRFFQDMVDASIQPNLATFTGLLSACSHAGLVKEGYKYFSSMEKYGLMPSVDHYGVMVDLLGRAGHLEEAYDIVRMMKVQPNAGVWGALLLACRLHNNVEIGEIAANHCFQLEPGKAGYNSLLANVYASVGRWSDVKETRDLMREKGLAKLPGFSQVHSS</sequence>
<comment type="caution">
    <text evidence="1">The sequence shown here is derived from an EMBL/GenBank/DDBJ whole genome shotgun (WGS) entry which is preliminary data.</text>
</comment>
<evidence type="ECO:0000313" key="2">
    <source>
        <dbReference type="Proteomes" id="UP001057402"/>
    </source>
</evidence>
<gene>
    <name evidence="1" type="ORF">MLD38_018734</name>
</gene>
<name>A0ACB9QWM4_9MYRT</name>
<proteinExistence type="predicted"/>
<dbReference type="Proteomes" id="UP001057402">
    <property type="component" value="Chromosome 5"/>
</dbReference>
<organism evidence="1 2">
    <name type="scientific">Melastoma candidum</name>
    <dbReference type="NCBI Taxonomy" id="119954"/>
    <lineage>
        <taxon>Eukaryota</taxon>
        <taxon>Viridiplantae</taxon>
        <taxon>Streptophyta</taxon>
        <taxon>Embryophyta</taxon>
        <taxon>Tracheophyta</taxon>
        <taxon>Spermatophyta</taxon>
        <taxon>Magnoliopsida</taxon>
        <taxon>eudicotyledons</taxon>
        <taxon>Gunneridae</taxon>
        <taxon>Pentapetalae</taxon>
        <taxon>rosids</taxon>
        <taxon>malvids</taxon>
        <taxon>Myrtales</taxon>
        <taxon>Melastomataceae</taxon>
        <taxon>Melastomatoideae</taxon>
        <taxon>Melastomateae</taxon>
        <taxon>Melastoma</taxon>
    </lineage>
</organism>
<dbReference type="EMBL" id="CM042884">
    <property type="protein sequence ID" value="KAI4370376.1"/>
    <property type="molecule type" value="Genomic_DNA"/>
</dbReference>
<reference evidence="2" key="1">
    <citation type="journal article" date="2023" name="Front. Plant Sci.">
        <title>Chromosomal-level genome assembly of Melastoma candidum provides insights into trichome evolution.</title>
        <authorList>
            <person name="Zhong Y."/>
            <person name="Wu W."/>
            <person name="Sun C."/>
            <person name="Zou P."/>
            <person name="Liu Y."/>
            <person name="Dai S."/>
            <person name="Zhou R."/>
        </authorList>
    </citation>
    <scope>NUCLEOTIDE SEQUENCE [LARGE SCALE GENOMIC DNA]</scope>
</reference>
<accession>A0ACB9QWM4</accession>
<protein>
    <submittedName>
        <fullName evidence="1">Uncharacterized protein</fullName>
    </submittedName>
</protein>
<keyword evidence="2" id="KW-1185">Reference proteome</keyword>
<evidence type="ECO:0000313" key="1">
    <source>
        <dbReference type="EMBL" id="KAI4370376.1"/>
    </source>
</evidence>